<sequence length="514" mass="57151">MFAAVQRPAAAAHFASKPGPSSSSQSAQALNDLARLRNEFSESELWVQRKKQDWLDKYAGAPREDGDTEQRHEFGKGASFPEAADDMRLDIPALLQAQPKNVEAEVRFHEELFQKMKFTFVEQKAKEGFLKRVLDVPARFPTQQDVESLNVSAAGKQKLLKNKKQTCKELRDQVEQLMVAAYSDQVAIAEKAAATEQVIQEHGKLEQELANLFQKASPTTSDLSEHELAIAEQDAALAELRAKLAKQQSLLAQQKSSTDTLLAELVRLRAERADADAAASEAEAIARSKDPQLDELGKWYREQTLFLKQIQGVKEIRHPKGNADRIEIVWELDGGVSCTLLVSYKRDGKAPSGYVLDAKFIDSPYPCPLADILHAANTSCHNRTLESMLRHLTQTVPLRIRNLTERERELEALCLLATTASSEVGGDHSEIHNNVYAGVSYEPDTRQVVVHVDAAARTFALRLAENYPAAGARGIEVVAVEPRMDDEVDEAAEWTKRCRDSGVRTVTDFIPMLN</sequence>
<feature type="domain" description="Kinetochore protein Sos7 coiled-coil" evidence="3">
    <location>
        <begin position="111"/>
        <end position="178"/>
    </location>
</feature>
<evidence type="ECO:0000256" key="2">
    <source>
        <dbReference type="SAM" id="MobiDB-lite"/>
    </source>
</evidence>
<dbReference type="AlphaFoldDB" id="A0AAD5TM43"/>
<reference evidence="4" key="1">
    <citation type="submission" date="2020-05" db="EMBL/GenBank/DDBJ databases">
        <title>Phylogenomic resolution of chytrid fungi.</title>
        <authorList>
            <person name="Stajich J.E."/>
            <person name="Amses K."/>
            <person name="Simmons R."/>
            <person name="Seto K."/>
            <person name="Myers J."/>
            <person name="Bonds A."/>
            <person name="Quandt C.A."/>
            <person name="Barry K."/>
            <person name="Liu P."/>
            <person name="Grigoriev I."/>
            <person name="Longcore J.E."/>
            <person name="James T.Y."/>
        </authorList>
    </citation>
    <scope>NUCLEOTIDE SEQUENCE</scope>
    <source>
        <strain evidence="4">JEL0379</strain>
    </source>
</reference>
<dbReference type="GO" id="GO:0051315">
    <property type="term" value="P:attachment of mitotic spindle microtubules to kinetochore"/>
    <property type="evidence" value="ECO:0007669"/>
    <property type="project" value="TreeGrafter"/>
</dbReference>
<evidence type="ECO:0000313" key="4">
    <source>
        <dbReference type="EMBL" id="KAJ3180696.1"/>
    </source>
</evidence>
<feature type="region of interest" description="Disordered" evidence="2">
    <location>
        <begin position="1"/>
        <end position="30"/>
    </location>
</feature>
<evidence type="ECO:0000313" key="5">
    <source>
        <dbReference type="Proteomes" id="UP001212152"/>
    </source>
</evidence>
<keyword evidence="5" id="KW-1185">Reference proteome</keyword>
<dbReference type="GO" id="GO:0000776">
    <property type="term" value="C:kinetochore"/>
    <property type="evidence" value="ECO:0007669"/>
    <property type="project" value="InterPro"/>
</dbReference>
<dbReference type="Pfam" id="PF20882">
    <property type="entry name" value="Sos7"/>
    <property type="match status" value="1"/>
</dbReference>
<keyword evidence="1" id="KW-0175">Coiled coil</keyword>
<dbReference type="PANTHER" id="PTHR37329:SF1">
    <property type="entry name" value="KINETOCHORE PROTEIN SOS7"/>
    <property type="match status" value="1"/>
</dbReference>
<dbReference type="InterPro" id="IPR037475">
    <property type="entry name" value="Sos7"/>
</dbReference>
<dbReference type="GO" id="GO:0034501">
    <property type="term" value="P:protein localization to kinetochore"/>
    <property type="evidence" value="ECO:0007669"/>
    <property type="project" value="InterPro"/>
</dbReference>
<organism evidence="4 5">
    <name type="scientific">Geranomyces variabilis</name>
    <dbReference type="NCBI Taxonomy" id="109894"/>
    <lineage>
        <taxon>Eukaryota</taxon>
        <taxon>Fungi</taxon>
        <taxon>Fungi incertae sedis</taxon>
        <taxon>Chytridiomycota</taxon>
        <taxon>Chytridiomycota incertae sedis</taxon>
        <taxon>Chytridiomycetes</taxon>
        <taxon>Spizellomycetales</taxon>
        <taxon>Powellomycetaceae</taxon>
        <taxon>Geranomyces</taxon>
    </lineage>
</organism>
<evidence type="ECO:0000259" key="3">
    <source>
        <dbReference type="Pfam" id="PF20882"/>
    </source>
</evidence>
<dbReference type="EMBL" id="JADGJQ010000015">
    <property type="protein sequence ID" value="KAJ3180696.1"/>
    <property type="molecule type" value="Genomic_DNA"/>
</dbReference>
<evidence type="ECO:0000256" key="1">
    <source>
        <dbReference type="SAM" id="Coils"/>
    </source>
</evidence>
<gene>
    <name evidence="4" type="ORF">HDU87_001809</name>
</gene>
<proteinExistence type="predicted"/>
<comment type="caution">
    <text evidence="4">The sequence shown here is derived from an EMBL/GenBank/DDBJ whole genome shotgun (WGS) entry which is preliminary data.</text>
</comment>
<name>A0AAD5TM43_9FUNG</name>
<protein>
    <recommendedName>
        <fullName evidence="3">Kinetochore protein Sos7 coiled-coil domain-containing protein</fullName>
    </recommendedName>
</protein>
<dbReference type="Proteomes" id="UP001212152">
    <property type="component" value="Unassembled WGS sequence"/>
</dbReference>
<dbReference type="PANTHER" id="PTHR37329">
    <property type="entry name" value="KINETOCHORE PROTEIN SOS7"/>
    <property type="match status" value="1"/>
</dbReference>
<accession>A0AAD5TM43</accession>
<dbReference type="InterPro" id="IPR048781">
    <property type="entry name" value="Sos7_CC"/>
</dbReference>
<feature type="coiled-coil region" evidence="1">
    <location>
        <begin position="153"/>
        <end position="285"/>
    </location>
</feature>